<dbReference type="GO" id="GO:0047536">
    <property type="term" value="F:2-aminoadipate transaminase activity"/>
    <property type="evidence" value="ECO:0007669"/>
    <property type="project" value="TreeGrafter"/>
</dbReference>
<dbReference type="Gene3D" id="3.90.1150.10">
    <property type="entry name" value="Aspartate Aminotransferase, domain 1"/>
    <property type="match status" value="1"/>
</dbReference>
<keyword evidence="2" id="KW-0808">Transferase</keyword>
<proteinExistence type="predicted"/>
<dbReference type="InterPro" id="IPR015424">
    <property type="entry name" value="PyrdxlP-dep_Trfase"/>
</dbReference>
<dbReference type="STRING" id="341454.A0A4S2MXD9"/>
<evidence type="ECO:0000313" key="2">
    <source>
        <dbReference type="EMBL" id="TGZ81340.1"/>
    </source>
</evidence>
<dbReference type="InterPro" id="IPR015422">
    <property type="entry name" value="PyrdxlP-dep_Trfase_small"/>
</dbReference>
<dbReference type="SUPFAM" id="SSF53383">
    <property type="entry name" value="PLP-dependent transferases"/>
    <property type="match status" value="1"/>
</dbReference>
<protein>
    <submittedName>
        <fullName evidence="2">PLP-dependent transferase</fullName>
    </submittedName>
</protein>
<dbReference type="OrthoDB" id="7042322at2759"/>
<organism evidence="2 3">
    <name type="scientific">Ascodesmis nigricans</name>
    <dbReference type="NCBI Taxonomy" id="341454"/>
    <lineage>
        <taxon>Eukaryota</taxon>
        <taxon>Fungi</taxon>
        <taxon>Dikarya</taxon>
        <taxon>Ascomycota</taxon>
        <taxon>Pezizomycotina</taxon>
        <taxon>Pezizomycetes</taxon>
        <taxon>Pezizales</taxon>
        <taxon>Ascodesmidaceae</taxon>
        <taxon>Ascodesmis</taxon>
    </lineage>
</organism>
<reference evidence="2 3" key="1">
    <citation type="submission" date="2019-04" db="EMBL/GenBank/DDBJ databases">
        <title>Comparative genomics and transcriptomics to analyze fruiting body development in filamentous ascomycetes.</title>
        <authorList>
            <consortium name="DOE Joint Genome Institute"/>
            <person name="Lutkenhaus R."/>
            <person name="Traeger S."/>
            <person name="Breuer J."/>
            <person name="Kuo A."/>
            <person name="Lipzen A."/>
            <person name="Pangilinan J."/>
            <person name="Dilworth D."/>
            <person name="Sandor L."/>
            <person name="Poggeler S."/>
            <person name="Barry K."/>
            <person name="Grigoriev I.V."/>
            <person name="Nowrousian M."/>
        </authorList>
    </citation>
    <scope>NUCLEOTIDE SEQUENCE [LARGE SCALE GENOMIC DNA]</scope>
    <source>
        <strain evidence="2 3">CBS 389.68</strain>
    </source>
</reference>
<dbReference type="InterPro" id="IPR015421">
    <property type="entry name" value="PyrdxlP-dep_Trfase_major"/>
</dbReference>
<dbReference type="Pfam" id="PF00155">
    <property type="entry name" value="Aminotran_1_2"/>
    <property type="match status" value="1"/>
</dbReference>
<dbReference type="PANTHER" id="PTHR42858:SF1">
    <property type="entry name" value="LD15494P"/>
    <property type="match status" value="1"/>
</dbReference>
<dbReference type="AlphaFoldDB" id="A0A4S2MXD9"/>
<dbReference type="InterPro" id="IPR004839">
    <property type="entry name" value="Aminotransferase_I/II_large"/>
</dbReference>
<gene>
    <name evidence="2" type="ORF">EX30DRAFT_331329</name>
</gene>
<dbReference type="GO" id="GO:0030170">
    <property type="term" value="F:pyridoxal phosphate binding"/>
    <property type="evidence" value="ECO:0007669"/>
    <property type="project" value="InterPro"/>
</dbReference>
<evidence type="ECO:0000259" key="1">
    <source>
        <dbReference type="Pfam" id="PF00155"/>
    </source>
</evidence>
<accession>A0A4S2MXD9</accession>
<sequence>MTDPPSPSPPIDLLRGHPRTSLLPVSPLLTATTSTLTSPLPTDSYAASRHPLHYGPDLGNWDVRVEIAGWVREMYGLDKAEEIAAERVCLTSGASYALGEVLRQCTSPVTGYTRRAFVVTPTYYLVGRVLEDAGFADKMTAVRSLPGGTIDFGFLEKELERLEKISPEVSLEEGLRPYLRPGVKMDAKRIYRHILYCVPTYSNPTGETFSLATRHRLLSLARKYDILIVSDDVYDFLGNVGDGSAVDGEGRLLPRLVTLDARDCDKTGAGNTVSNCSFSKLLGPGLRCGWIESATGKIARIVGEGGANHSGGAPSHFASTLLLPLLRPSLTPPQTRLITPLIHRFRLAYTSTSHTALRAIRTHLPPSTRISGGKGGFFIWLEFPPEIDARGVVKVAREMENGVIVGSGDMSECMGGDRNWCNWGRSCVRISVAYQDEEGVEEGVRRLGEAVRRWRENPIQGEVETGVVKEE</sequence>
<name>A0A4S2MXD9_9PEZI</name>
<keyword evidence="3" id="KW-1185">Reference proteome</keyword>
<dbReference type="EMBL" id="ML220120">
    <property type="protein sequence ID" value="TGZ81340.1"/>
    <property type="molecule type" value="Genomic_DNA"/>
</dbReference>
<evidence type="ECO:0000313" key="3">
    <source>
        <dbReference type="Proteomes" id="UP000298138"/>
    </source>
</evidence>
<dbReference type="CDD" id="cd00609">
    <property type="entry name" value="AAT_like"/>
    <property type="match status" value="1"/>
</dbReference>
<dbReference type="Proteomes" id="UP000298138">
    <property type="component" value="Unassembled WGS sequence"/>
</dbReference>
<dbReference type="PANTHER" id="PTHR42858">
    <property type="entry name" value="AMINOTRANSFERASE"/>
    <property type="match status" value="1"/>
</dbReference>
<feature type="domain" description="Aminotransferase class I/classII large" evidence="1">
    <location>
        <begin position="58"/>
        <end position="447"/>
    </location>
</feature>
<dbReference type="InParanoid" id="A0A4S2MXD9"/>
<dbReference type="FunCoup" id="A0A4S2MXD9">
    <property type="interactions" value="49"/>
</dbReference>
<dbReference type="Gene3D" id="3.40.640.10">
    <property type="entry name" value="Type I PLP-dependent aspartate aminotransferase-like (Major domain)"/>
    <property type="match status" value="1"/>
</dbReference>